<gene>
    <name evidence="1" type="ORF">MNBD_BACTEROID02-240</name>
</gene>
<name>A0A3B0QXL5_9ZZZZ</name>
<protein>
    <recommendedName>
        <fullName evidence="2">TonB-dependent receptor</fullName>
    </recommendedName>
</protein>
<dbReference type="EMBL" id="UOEB01000304">
    <property type="protein sequence ID" value="VAV86204.1"/>
    <property type="molecule type" value="Genomic_DNA"/>
</dbReference>
<proteinExistence type="predicted"/>
<evidence type="ECO:0000313" key="1">
    <source>
        <dbReference type="EMBL" id="VAV86204.1"/>
    </source>
</evidence>
<organism evidence="1">
    <name type="scientific">hydrothermal vent metagenome</name>
    <dbReference type="NCBI Taxonomy" id="652676"/>
    <lineage>
        <taxon>unclassified sequences</taxon>
        <taxon>metagenomes</taxon>
        <taxon>ecological metagenomes</taxon>
    </lineage>
</organism>
<evidence type="ECO:0008006" key="2">
    <source>
        <dbReference type="Google" id="ProtNLM"/>
    </source>
</evidence>
<accession>A0A3B0QXL5</accession>
<reference evidence="1" key="1">
    <citation type="submission" date="2018-06" db="EMBL/GenBank/DDBJ databases">
        <authorList>
            <person name="Zhirakovskaya E."/>
        </authorList>
    </citation>
    <scope>NUCLEOTIDE SEQUENCE</scope>
</reference>
<dbReference type="AlphaFoldDB" id="A0A3B0QXL5"/>
<sequence>MRTIKAFLLVVALTFNSVLFASTTSEDLKADTAVITNEVAKLLRNPRFLVEKEIVAYVTLTLNKNNEMVVLSVDSESTQIESFIKSRLNYNELPSAVNAVDKIFVVPVRVTPEE</sequence>